<dbReference type="PANTHER" id="PTHR30337:SF0">
    <property type="entry name" value="NUCLEASE SBCCD SUBUNIT D"/>
    <property type="match status" value="1"/>
</dbReference>
<dbReference type="InterPro" id="IPR041796">
    <property type="entry name" value="Mre11_N"/>
</dbReference>
<keyword evidence="2" id="KW-0378">Hydrolase</keyword>
<sequence>MMIGHISDTHLGAFIGRDEELREVGEDVHASFLEAIEIFVREDVDIVIHSGDILDEPRPYGDAMRVLMEGAKRLNDRGIHMLFTLGEHDISSIPSTPHPYVAKLAGLAEYVGNGEAHEVKGLTVIGLHKHKLVEAGVLCERLEEIGRRVRGLSGKKVLVLHQGMREAFGPGSELSISEIPHGFDYYAMGHIHKRYEVRMGRGLLAYPGPSHWVDVDDPDDCGVLLVDLSGDEPEAQWVRLESVRPKVRVSVKVQDLEEEVRRLAEAGHRKRPVLWMEVEGDVDPMIVRRKLEDRYIISRLSVKPDKGKTVELRHERQLSVEERLRELALEQIKDKDLIDFALGDLLKLLSSGSEDEAEQALYDFWRKRYGIGWGEGT</sequence>
<evidence type="ECO:0000256" key="2">
    <source>
        <dbReference type="ARBA" id="ARBA00022801"/>
    </source>
</evidence>
<dbReference type="PANTHER" id="PTHR30337">
    <property type="entry name" value="COMPONENT OF ATP-DEPENDENT DSDNA EXONUCLEASE"/>
    <property type="match status" value="1"/>
</dbReference>
<dbReference type="STRING" id="311458.CSUB_C0944"/>
<feature type="domain" description="Calcineurin-like phosphoesterase" evidence="4">
    <location>
        <begin position="1"/>
        <end position="193"/>
    </location>
</feature>
<dbReference type="GO" id="GO:0004527">
    <property type="term" value="F:exonuclease activity"/>
    <property type="evidence" value="ECO:0007669"/>
    <property type="project" value="UniProtKB-KW"/>
</dbReference>
<evidence type="ECO:0000259" key="4">
    <source>
        <dbReference type="Pfam" id="PF00149"/>
    </source>
</evidence>
<dbReference type="InterPro" id="IPR004843">
    <property type="entry name" value="Calcineurin-like_PHP"/>
</dbReference>
<dbReference type="Proteomes" id="UP000008120">
    <property type="component" value="Chromosome"/>
</dbReference>
<dbReference type="CDD" id="cd00840">
    <property type="entry name" value="MPP_Mre11_N"/>
    <property type="match status" value="1"/>
</dbReference>
<evidence type="ECO:0000256" key="1">
    <source>
        <dbReference type="ARBA" id="ARBA00022722"/>
    </source>
</evidence>
<dbReference type="Gene3D" id="3.60.21.10">
    <property type="match status" value="1"/>
</dbReference>
<keyword evidence="1" id="KW-0540">Nuclease</keyword>
<dbReference type="SUPFAM" id="SSF56300">
    <property type="entry name" value="Metallo-dependent phosphatases"/>
    <property type="match status" value="1"/>
</dbReference>
<dbReference type="BioCyc" id="CCAL311458:G131R-953-MONOMER"/>
<dbReference type="KEGG" id="csu:CSUB_C0944"/>
<organism evidence="5 7">
    <name type="scientific">Caldiarchaeum subterraneum</name>
    <dbReference type="NCBI Taxonomy" id="311458"/>
    <lineage>
        <taxon>Archaea</taxon>
        <taxon>Nitrososphaerota</taxon>
        <taxon>Candidatus Caldarchaeales</taxon>
        <taxon>Candidatus Caldarchaeaceae</taxon>
        <taxon>Candidatus Caldarchaeum</taxon>
    </lineage>
</organism>
<dbReference type="InterPro" id="IPR050535">
    <property type="entry name" value="DNA_Repair-Maintenance_Comp"/>
</dbReference>
<evidence type="ECO:0000256" key="3">
    <source>
        <dbReference type="ARBA" id="ARBA00022839"/>
    </source>
</evidence>
<dbReference type="InterPro" id="IPR029052">
    <property type="entry name" value="Metallo-depent_PP-like"/>
</dbReference>
<reference evidence="5 7" key="2">
    <citation type="journal article" date="2011" name="Nucleic Acids Res.">
        <title>Insights into the evolution of Archaea and eukaryotic protein modifier systems revealed by the genome of a novel archaeal group.</title>
        <authorList>
            <person name="Nunoura T."/>
            <person name="Takaki Y."/>
            <person name="Kakuta J."/>
            <person name="Nishi S."/>
            <person name="Sugahara J."/>
            <person name="Kazama H."/>
            <person name="Chee G."/>
            <person name="Hattori M."/>
            <person name="Kanai A."/>
            <person name="Atomi H."/>
            <person name="Takai K."/>
            <person name="Takami H."/>
        </authorList>
    </citation>
    <scope>NUCLEOTIDE SEQUENCE [LARGE SCALE GENOMIC DNA]</scope>
</reference>
<dbReference type="EMBL" id="AP011851">
    <property type="protein sequence ID" value="BAJ47986.1"/>
    <property type="molecule type" value="Genomic_DNA"/>
</dbReference>
<evidence type="ECO:0000313" key="7">
    <source>
        <dbReference type="Proteomes" id="UP000008120"/>
    </source>
</evidence>
<gene>
    <name evidence="6" type="ORF">CSUB_C0944</name>
    <name evidence="5" type="ORF">HGMM_F17C01C14</name>
</gene>
<keyword evidence="3" id="KW-0269">Exonuclease</keyword>
<evidence type="ECO:0000313" key="6">
    <source>
        <dbReference type="EMBL" id="BAJ50798.1"/>
    </source>
</evidence>
<protein>
    <submittedName>
        <fullName evidence="5">Metallophosphoesterase</fullName>
    </submittedName>
</protein>
<dbReference type="EMBL" id="BA000048">
    <property type="protein sequence ID" value="BAJ50798.1"/>
    <property type="molecule type" value="Genomic_DNA"/>
</dbReference>
<accession>E6N6R7</accession>
<evidence type="ECO:0000313" key="5">
    <source>
        <dbReference type="EMBL" id="BAJ47986.1"/>
    </source>
</evidence>
<name>E6N6R7_CALS0</name>
<reference evidence="5 7" key="1">
    <citation type="journal article" date="2005" name="Environ. Microbiol.">
        <title>Genetic and functional properties of uncultivated thermophilic crenarchaeotes from a subsurface gold mine as revealed by analysis of genome fragments.</title>
        <authorList>
            <person name="Nunoura T."/>
            <person name="Hirayama H."/>
            <person name="Takami H."/>
            <person name="Oida H."/>
            <person name="Nishi S."/>
            <person name="Shimamura S."/>
            <person name="Suzuki Y."/>
            <person name="Inagaki F."/>
            <person name="Takai K."/>
            <person name="Nealson K.H."/>
            <person name="Horikoshi K."/>
        </authorList>
    </citation>
    <scope>NUCLEOTIDE SEQUENCE [LARGE SCALE GENOMIC DNA]</scope>
</reference>
<dbReference type="Pfam" id="PF00149">
    <property type="entry name" value="Metallophos"/>
    <property type="match status" value="1"/>
</dbReference>
<dbReference type="AlphaFoldDB" id="E6N6R7"/>
<proteinExistence type="predicted"/>